<dbReference type="OrthoDB" id="48231at2"/>
<dbReference type="Pfam" id="PF18955">
    <property type="entry name" value="DUF5698"/>
    <property type="match status" value="1"/>
</dbReference>
<dbReference type="GO" id="GO:0005886">
    <property type="term" value="C:plasma membrane"/>
    <property type="evidence" value="ECO:0007669"/>
    <property type="project" value="UniProtKB-SubCell"/>
</dbReference>
<evidence type="ECO:0000256" key="1">
    <source>
        <dbReference type="ARBA" id="ARBA00004651"/>
    </source>
</evidence>
<evidence type="ECO:0000256" key="3">
    <source>
        <dbReference type="ARBA" id="ARBA00022692"/>
    </source>
</evidence>
<keyword evidence="10" id="KW-1185">Reference proteome</keyword>
<dbReference type="HAMAP" id="MF_01515">
    <property type="entry name" value="UPF0316"/>
    <property type="match status" value="1"/>
</dbReference>
<feature type="transmembrane region" description="Helical" evidence="6">
    <location>
        <begin position="33"/>
        <end position="52"/>
    </location>
</feature>
<keyword evidence="2 6" id="KW-1003">Cell membrane</keyword>
<gene>
    <name evidence="9" type="ORF">C6I21_12950</name>
</gene>
<feature type="domain" description="DUF2179" evidence="7">
    <location>
        <begin position="116"/>
        <end position="161"/>
    </location>
</feature>
<dbReference type="Proteomes" id="UP000243650">
    <property type="component" value="Unassembled WGS sequence"/>
</dbReference>
<comment type="similarity">
    <text evidence="6">Belongs to the UPF0316 family.</text>
</comment>
<dbReference type="RefSeq" id="WP_105959907.1">
    <property type="nucleotide sequence ID" value="NZ_PVNS01000012.1"/>
</dbReference>
<accession>A0A2P6MET7</accession>
<proteinExistence type="inferred from homology"/>
<name>A0A2P6MET7_ALKUR</name>
<sequence length="185" mass="20802">MMEALIIFTAQLFYVPILTLRTIMMVKSQKAQAAGLGVLEGVIYVVAVGLVLSDLSNYQNMAAYALGFGAGLYIGAYIEEKLAIGYVTIEANIPSENTELVQRLREVGFSVSTSTVQGIQAERHLLYCTARRDREKEFYRLIEAHEPSAFVASYEPRSFRGGYITKGMKKRREKFLKKKQERQSA</sequence>
<dbReference type="PANTHER" id="PTHR40060:SF1">
    <property type="entry name" value="UPF0316 PROTEIN YEBE"/>
    <property type="match status" value="1"/>
</dbReference>
<evidence type="ECO:0000256" key="2">
    <source>
        <dbReference type="ARBA" id="ARBA00022475"/>
    </source>
</evidence>
<evidence type="ECO:0000259" key="7">
    <source>
        <dbReference type="Pfam" id="PF10035"/>
    </source>
</evidence>
<feature type="domain" description="DUF5698" evidence="8">
    <location>
        <begin position="19"/>
        <end position="75"/>
    </location>
</feature>
<keyword evidence="3 6" id="KW-0812">Transmembrane</keyword>
<evidence type="ECO:0000259" key="8">
    <source>
        <dbReference type="Pfam" id="PF18955"/>
    </source>
</evidence>
<reference evidence="9 10" key="1">
    <citation type="submission" date="2018-03" db="EMBL/GenBank/DDBJ databases">
        <title>Bacillus urumqiensis sp. nov., a moderately haloalkaliphilic bacterium isolated from a salt lake.</title>
        <authorList>
            <person name="Zhao B."/>
            <person name="Liao Z."/>
        </authorList>
    </citation>
    <scope>NUCLEOTIDE SEQUENCE [LARGE SCALE GENOMIC DNA]</scope>
    <source>
        <strain evidence="9 10">BZ-SZ-XJ18</strain>
    </source>
</reference>
<evidence type="ECO:0000313" key="9">
    <source>
        <dbReference type="EMBL" id="PRO64812.1"/>
    </source>
</evidence>
<dbReference type="AlphaFoldDB" id="A0A2P6MET7"/>
<evidence type="ECO:0000256" key="6">
    <source>
        <dbReference type="HAMAP-Rule" id="MF_01515"/>
    </source>
</evidence>
<feature type="transmembrane region" description="Helical" evidence="6">
    <location>
        <begin position="6"/>
        <end position="26"/>
    </location>
</feature>
<comment type="subcellular location">
    <subcellularLocation>
        <location evidence="1 6">Cell membrane</location>
        <topology evidence="1 6">Multi-pass membrane protein</topology>
    </subcellularLocation>
</comment>
<protein>
    <recommendedName>
        <fullName evidence="6">UPF0316 protein C6I21_12950</fullName>
    </recommendedName>
</protein>
<comment type="caution">
    <text evidence="9">The sequence shown here is derived from an EMBL/GenBank/DDBJ whole genome shotgun (WGS) entry which is preliminary data.</text>
</comment>
<keyword evidence="4 6" id="KW-1133">Transmembrane helix</keyword>
<feature type="transmembrane region" description="Helical" evidence="6">
    <location>
        <begin position="58"/>
        <end position="78"/>
    </location>
</feature>
<organism evidence="9 10">
    <name type="scientific">Alkalicoccus urumqiensis</name>
    <name type="common">Bacillus urumqiensis</name>
    <dbReference type="NCBI Taxonomy" id="1548213"/>
    <lineage>
        <taxon>Bacteria</taxon>
        <taxon>Bacillati</taxon>
        <taxon>Bacillota</taxon>
        <taxon>Bacilli</taxon>
        <taxon>Bacillales</taxon>
        <taxon>Bacillaceae</taxon>
        <taxon>Alkalicoccus</taxon>
    </lineage>
</organism>
<evidence type="ECO:0000313" key="10">
    <source>
        <dbReference type="Proteomes" id="UP000243650"/>
    </source>
</evidence>
<dbReference type="CDD" id="cd16381">
    <property type="entry name" value="YitT_C_like_1"/>
    <property type="match status" value="1"/>
</dbReference>
<dbReference type="InterPro" id="IPR019264">
    <property type="entry name" value="DUF2179"/>
</dbReference>
<dbReference type="PANTHER" id="PTHR40060">
    <property type="entry name" value="UPF0316 PROTEIN YEBE"/>
    <property type="match status" value="1"/>
</dbReference>
<dbReference type="Pfam" id="PF10035">
    <property type="entry name" value="DUF2179"/>
    <property type="match status" value="1"/>
</dbReference>
<dbReference type="EMBL" id="PVNS01000012">
    <property type="protein sequence ID" value="PRO64812.1"/>
    <property type="molecule type" value="Genomic_DNA"/>
</dbReference>
<keyword evidence="5 6" id="KW-0472">Membrane</keyword>
<evidence type="ECO:0000256" key="4">
    <source>
        <dbReference type="ARBA" id="ARBA00022989"/>
    </source>
</evidence>
<dbReference type="InterPro" id="IPR044035">
    <property type="entry name" value="DUF5698"/>
</dbReference>
<dbReference type="InterPro" id="IPR022930">
    <property type="entry name" value="UPF0316"/>
</dbReference>
<dbReference type="NCBIfam" id="NF003194">
    <property type="entry name" value="PRK04164.1-5"/>
    <property type="match status" value="1"/>
</dbReference>
<evidence type="ECO:0000256" key="5">
    <source>
        <dbReference type="ARBA" id="ARBA00023136"/>
    </source>
</evidence>